<name>A0A914UJJ2_9BILA</name>
<feature type="compositionally biased region" description="Low complexity" evidence="2">
    <location>
        <begin position="155"/>
        <end position="169"/>
    </location>
</feature>
<dbReference type="Proteomes" id="UP000887566">
    <property type="component" value="Unplaced"/>
</dbReference>
<dbReference type="SUPFAM" id="SSF48371">
    <property type="entry name" value="ARM repeat"/>
    <property type="match status" value="1"/>
</dbReference>
<dbReference type="InterPro" id="IPR016024">
    <property type="entry name" value="ARM-type_fold"/>
</dbReference>
<dbReference type="Pfam" id="PF01603">
    <property type="entry name" value="B56"/>
    <property type="match status" value="1"/>
</dbReference>
<evidence type="ECO:0000256" key="1">
    <source>
        <dbReference type="ARBA" id="ARBA00009745"/>
    </source>
</evidence>
<dbReference type="WBParaSite" id="PSAMB.scaffold1035size36881.g10524.t1">
    <property type="protein sequence ID" value="PSAMB.scaffold1035size36881.g10524.t1"/>
    <property type="gene ID" value="PSAMB.scaffold1035size36881.g10524"/>
</dbReference>
<accession>A0A914UJJ2</accession>
<dbReference type="AlphaFoldDB" id="A0A914UJJ2"/>
<dbReference type="Gene3D" id="1.25.10.10">
    <property type="entry name" value="Leucine-rich Repeat Variant"/>
    <property type="match status" value="1"/>
</dbReference>
<keyword evidence="3" id="KW-1185">Reference proteome</keyword>
<dbReference type="GO" id="GO:0005829">
    <property type="term" value="C:cytosol"/>
    <property type="evidence" value="ECO:0007669"/>
    <property type="project" value="TreeGrafter"/>
</dbReference>
<dbReference type="GO" id="GO:0005634">
    <property type="term" value="C:nucleus"/>
    <property type="evidence" value="ECO:0007669"/>
    <property type="project" value="TreeGrafter"/>
</dbReference>
<comment type="similarity">
    <text evidence="1">Belongs to the phosphatase 2A regulatory subunit B56 family.</text>
</comment>
<dbReference type="InterPro" id="IPR011989">
    <property type="entry name" value="ARM-like"/>
</dbReference>
<evidence type="ECO:0000256" key="2">
    <source>
        <dbReference type="SAM" id="MobiDB-lite"/>
    </source>
</evidence>
<feature type="compositionally biased region" description="Basic and acidic residues" evidence="2">
    <location>
        <begin position="85"/>
        <end position="101"/>
    </location>
</feature>
<feature type="compositionally biased region" description="Polar residues" evidence="2">
    <location>
        <begin position="124"/>
        <end position="138"/>
    </location>
</feature>
<dbReference type="InterPro" id="IPR002554">
    <property type="entry name" value="PP2A_B56"/>
</dbReference>
<dbReference type="GO" id="GO:0007165">
    <property type="term" value="P:signal transduction"/>
    <property type="evidence" value="ECO:0007669"/>
    <property type="project" value="InterPro"/>
</dbReference>
<feature type="region of interest" description="Disordered" evidence="2">
    <location>
        <begin position="85"/>
        <end position="169"/>
    </location>
</feature>
<dbReference type="GO" id="GO:0072542">
    <property type="term" value="F:protein phosphatase activator activity"/>
    <property type="evidence" value="ECO:0007669"/>
    <property type="project" value="TreeGrafter"/>
</dbReference>
<dbReference type="PANTHER" id="PTHR10257">
    <property type="entry name" value="SERINE/THREONINE PROTEIN PHOSPHATASE 2A PP2A REGULATORY SUBUNIT B"/>
    <property type="match status" value="1"/>
</dbReference>
<proteinExistence type="inferred from homology"/>
<dbReference type="GO" id="GO:0000159">
    <property type="term" value="C:protein phosphatase type 2A complex"/>
    <property type="evidence" value="ECO:0007669"/>
    <property type="project" value="InterPro"/>
</dbReference>
<protein>
    <submittedName>
        <fullName evidence="4">Uncharacterized protein</fullName>
    </submittedName>
</protein>
<sequence length="169" mass="19109">MKDHVGVTNSPVAERALYFWNNEYILSLIEENSAHVMPIMFPALYRISKEHWNQTIVALVYNVLKTFMEMNGKLFDELTANYKAERQKEKKKEKEREELWKRMNALELNPPDPKSPPRILAKTPLTQYTNAFKESSANAAKDGSSPGGKKDGDKSPSSGKKSSSSGKKS</sequence>
<dbReference type="PANTHER" id="PTHR10257:SF5">
    <property type="entry name" value="WIDERBORST, ISOFORM H"/>
    <property type="match status" value="1"/>
</dbReference>
<evidence type="ECO:0000313" key="4">
    <source>
        <dbReference type="WBParaSite" id="PSAMB.scaffold1035size36881.g10524.t1"/>
    </source>
</evidence>
<evidence type="ECO:0000313" key="3">
    <source>
        <dbReference type="Proteomes" id="UP000887566"/>
    </source>
</evidence>
<reference evidence="4" key="1">
    <citation type="submission" date="2022-11" db="UniProtKB">
        <authorList>
            <consortium name="WormBaseParasite"/>
        </authorList>
    </citation>
    <scope>IDENTIFICATION</scope>
</reference>
<organism evidence="3 4">
    <name type="scientific">Plectus sambesii</name>
    <dbReference type="NCBI Taxonomy" id="2011161"/>
    <lineage>
        <taxon>Eukaryota</taxon>
        <taxon>Metazoa</taxon>
        <taxon>Ecdysozoa</taxon>
        <taxon>Nematoda</taxon>
        <taxon>Chromadorea</taxon>
        <taxon>Plectida</taxon>
        <taxon>Plectina</taxon>
        <taxon>Plectoidea</taxon>
        <taxon>Plectidae</taxon>
        <taxon>Plectus</taxon>
    </lineage>
</organism>